<dbReference type="Proteomes" id="UP000568664">
    <property type="component" value="Unassembled WGS sequence"/>
</dbReference>
<dbReference type="Pfam" id="PF05299">
    <property type="entry name" value="Peptidase_M61"/>
    <property type="match status" value="1"/>
</dbReference>
<dbReference type="AlphaFoldDB" id="A0A7Y0Q7P3"/>
<reference evidence="2 3" key="1">
    <citation type="submission" date="2020-04" db="EMBL/GenBank/DDBJ databases">
        <title>Thalassotalea sp. M1531, isolated from the surface of marine red alga.</title>
        <authorList>
            <person name="Pang L."/>
            <person name="Lu D.-C."/>
        </authorList>
    </citation>
    <scope>NUCLEOTIDE SEQUENCE [LARGE SCALE GENOMIC DNA]</scope>
    <source>
        <strain evidence="2 3">M1531</strain>
    </source>
</reference>
<dbReference type="EMBL" id="JABBXH010000007">
    <property type="protein sequence ID" value="NMP33289.1"/>
    <property type="molecule type" value="Genomic_DNA"/>
</dbReference>
<dbReference type="SUPFAM" id="SSF50156">
    <property type="entry name" value="PDZ domain-like"/>
    <property type="match status" value="1"/>
</dbReference>
<dbReference type="Gene3D" id="1.10.390.10">
    <property type="entry name" value="Neutral Protease Domain 2"/>
    <property type="match status" value="1"/>
</dbReference>
<dbReference type="SMART" id="SM00228">
    <property type="entry name" value="PDZ"/>
    <property type="match status" value="1"/>
</dbReference>
<dbReference type="PIRSF" id="PIRSF016493">
    <property type="entry name" value="Glycyl_aminpptds"/>
    <property type="match status" value="1"/>
</dbReference>
<gene>
    <name evidence="2" type="ORF">HII17_17180</name>
</gene>
<feature type="domain" description="PDZ" evidence="1">
    <location>
        <begin position="471"/>
        <end position="549"/>
    </location>
</feature>
<dbReference type="Pfam" id="PF17899">
    <property type="entry name" value="Peptidase_M61_N"/>
    <property type="match status" value="1"/>
</dbReference>
<organism evidence="2 3">
    <name type="scientific">Thalassotalea algicola</name>
    <dbReference type="NCBI Taxonomy" id="2716224"/>
    <lineage>
        <taxon>Bacteria</taxon>
        <taxon>Pseudomonadati</taxon>
        <taxon>Pseudomonadota</taxon>
        <taxon>Gammaproteobacteria</taxon>
        <taxon>Alteromonadales</taxon>
        <taxon>Colwelliaceae</taxon>
        <taxon>Thalassotalea</taxon>
    </lineage>
</organism>
<accession>A0A7Y0Q7P3</accession>
<dbReference type="RefSeq" id="WP_169076608.1">
    <property type="nucleotide sequence ID" value="NZ_JABBXH010000007.1"/>
</dbReference>
<dbReference type="InterPro" id="IPR007963">
    <property type="entry name" value="Peptidase_M61_catalytic"/>
</dbReference>
<dbReference type="InterPro" id="IPR040756">
    <property type="entry name" value="Peptidase_M61_N"/>
</dbReference>
<protein>
    <submittedName>
        <fullName evidence="2">M61 family metallopeptidase</fullName>
    </submittedName>
</protein>
<keyword evidence="3" id="KW-1185">Reference proteome</keyword>
<dbReference type="PROSITE" id="PS50106">
    <property type="entry name" value="PDZ"/>
    <property type="match status" value="1"/>
</dbReference>
<evidence type="ECO:0000313" key="2">
    <source>
        <dbReference type="EMBL" id="NMP33289.1"/>
    </source>
</evidence>
<dbReference type="SUPFAM" id="SSF55486">
    <property type="entry name" value="Metalloproteases ('zincins'), catalytic domain"/>
    <property type="match status" value="1"/>
</dbReference>
<dbReference type="Pfam" id="PF13180">
    <property type="entry name" value="PDZ_2"/>
    <property type="match status" value="1"/>
</dbReference>
<comment type="caution">
    <text evidence="2">The sequence shown here is derived from an EMBL/GenBank/DDBJ whole genome shotgun (WGS) entry which is preliminary data.</text>
</comment>
<proteinExistence type="predicted"/>
<dbReference type="InterPro" id="IPR024191">
    <property type="entry name" value="Peptidase_M61"/>
</dbReference>
<dbReference type="InterPro" id="IPR027268">
    <property type="entry name" value="Peptidase_M4/M1_CTD_sf"/>
</dbReference>
<evidence type="ECO:0000259" key="1">
    <source>
        <dbReference type="PROSITE" id="PS50106"/>
    </source>
</evidence>
<dbReference type="Gene3D" id="2.30.42.10">
    <property type="match status" value="1"/>
</dbReference>
<sequence>MPNGLRRFSLPFYLLTGVFSAGTLADVKVKIDLSEAEHHYAQVGISLPETKQKSIDLKLPTWRTGRYEILNLANGIREFSLADQKLQWHKIDKDTWRITGDLSDGVTVNYQVYANQLGFRTRHVDDSHAFIDASGVVMYTDETRDDKYIVQLKVPKKWRSVSGLKKGRNKHQFIAPDYDVLIDSPIETGINEFHQFEVDGRDYELVIWGKGNYDSKKMVADLKALVAQGSSIWSDYPFERYVFMVHATSGARGATEHLNSTIIQRSRFSFAERKDYLGFIGTAAHEFVHTWNVKQYRPEGLVPYNYQGENYSNLLWLSEGSTSYLQNQLLMRGDIMTAKEWLNNLAKRINGYLHKPGRESQTVAEASFDKWISEGGDYGRNHSVNIYSEGFLVSWVLDFDILSKTNLSQSYRNVHDILYKEYSIPKTFNDQDMLNILERVTGEDYQDWWQQNIDGYAKPDFDKLLSKAGLEINYGKGNKKKAWSGISTKPHANGLIITSVEKGSPAWQAGLTTDDIIIAIDGLRVADKDLKKRLKNFKPKQKIDVTFFRRDALNTKTVKLGETPAEQLKINAIKEASEQQKAFFKAWTGLELPRVSK</sequence>
<dbReference type="InterPro" id="IPR001478">
    <property type="entry name" value="PDZ"/>
</dbReference>
<name>A0A7Y0Q7P3_9GAMM</name>
<evidence type="ECO:0000313" key="3">
    <source>
        <dbReference type="Proteomes" id="UP000568664"/>
    </source>
</evidence>
<dbReference type="InterPro" id="IPR036034">
    <property type="entry name" value="PDZ_sf"/>
</dbReference>
<dbReference type="Gene3D" id="2.60.40.3650">
    <property type="match status" value="1"/>
</dbReference>